<dbReference type="AlphaFoldDB" id="A0A1I8BX38"/>
<reference evidence="3" key="1">
    <citation type="submission" date="2016-11" db="UniProtKB">
        <authorList>
            <consortium name="WormBaseParasite"/>
        </authorList>
    </citation>
    <scope>IDENTIFICATION</scope>
</reference>
<accession>A0A1I8BX38</accession>
<organism evidence="2 3">
    <name type="scientific">Meloidogyne hapla</name>
    <name type="common">Root-knot nematode worm</name>
    <dbReference type="NCBI Taxonomy" id="6305"/>
    <lineage>
        <taxon>Eukaryota</taxon>
        <taxon>Metazoa</taxon>
        <taxon>Ecdysozoa</taxon>
        <taxon>Nematoda</taxon>
        <taxon>Chromadorea</taxon>
        <taxon>Rhabditida</taxon>
        <taxon>Tylenchina</taxon>
        <taxon>Tylenchomorpha</taxon>
        <taxon>Tylenchoidea</taxon>
        <taxon>Meloidogynidae</taxon>
        <taxon>Meloidogyninae</taxon>
        <taxon>Meloidogyne</taxon>
    </lineage>
</organism>
<sequence>MHNAGSSQQGQQTEEDEGSGTGEDIVAKTKELFQLLKDVNSLVSKYGSDDEINHVIDLTYSYVKEQNKLTAIMEEGKDTLDAELQYREQIQNIRDHPEQYHVDLKELVSSYI</sequence>
<feature type="region of interest" description="Disordered" evidence="1">
    <location>
        <begin position="1"/>
        <end position="24"/>
    </location>
</feature>
<protein>
    <submittedName>
        <fullName evidence="3">BL1S6</fullName>
    </submittedName>
</protein>
<dbReference type="Proteomes" id="UP000095281">
    <property type="component" value="Unplaced"/>
</dbReference>
<keyword evidence="2" id="KW-1185">Reference proteome</keyword>
<proteinExistence type="predicted"/>
<feature type="compositionally biased region" description="Low complexity" evidence="1">
    <location>
        <begin position="1"/>
        <end position="12"/>
    </location>
</feature>
<dbReference type="WBParaSite" id="MhA1_Contig732.frz3.gene10">
    <property type="protein sequence ID" value="MhA1_Contig732.frz3.gene10"/>
    <property type="gene ID" value="MhA1_Contig732.frz3.gene10"/>
</dbReference>
<name>A0A1I8BX38_MELHA</name>
<evidence type="ECO:0000256" key="1">
    <source>
        <dbReference type="SAM" id="MobiDB-lite"/>
    </source>
</evidence>
<evidence type="ECO:0000313" key="2">
    <source>
        <dbReference type="Proteomes" id="UP000095281"/>
    </source>
</evidence>
<evidence type="ECO:0000313" key="3">
    <source>
        <dbReference type="WBParaSite" id="MhA1_Contig732.frz3.gene10"/>
    </source>
</evidence>